<protein>
    <recommendedName>
        <fullName evidence="4">Heavy metal-binding domain-containing protein</fullName>
    </recommendedName>
</protein>
<sequence>MKKFVLVASAFAVSLAVQPAVAGEKKAFAIVNQDVGVPVFPYDIKDRPYEVLGEVKAGVRKATIFSKSPDQKKIYGELWERAEKLGADAVINASYGDAHVTAFSWGKANATGTAIRFKADAAPAPAEAPAAGQ</sequence>
<evidence type="ECO:0008006" key="4">
    <source>
        <dbReference type="Google" id="ProtNLM"/>
    </source>
</evidence>
<proteinExistence type="predicted"/>
<dbReference type="Proteomes" id="UP001165363">
    <property type="component" value="Unassembled WGS sequence"/>
</dbReference>
<comment type="caution">
    <text evidence="2">The sequence shown here is derived from an EMBL/GenBank/DDBJ whole genome shotgun (WGS) entry which is preliminary data.</text>
</comment>
<dbReference type="InterPro" id="IPR035439">
    <property type="entry name" value="UPF0145_dom_sf"/>
</dbReference>
<evidence type="ECO:0000313" key="3">
    <source>
        <dbReference type="Proteomes" id="UP001165363"/>
    </source>
</evidence>
<dbReference type="EMBL" id="JAMGBD010000002">
    <property type="protein sequence ID" value="MCL6684730.1"/>
    <property type="molecule type" value="Genomic_DNA"/>
</dbReference>
<accession>A0ABT0RQ55</accession>
<reference evidence="2" key="1">
    <citation type="submission" date="2022-05" db="EMBL/GenBank/DDBJ databases">
        <authorList>
            <person name="Jo J.-H."/>
            <person name="Im W.-T."/>
        </authorList>
    </citation>
    <scope>NUCLEOTIDE SEQUENCE</scope>
    <source>
        <strain evidence="2">SE158</strain>
    </source>
</reference>
<organism evidence="2 3">
    <name type="scientific">Sphingomonas alba</name>
    <dbReference type="NCBI Taxonomy" id="2908208"/>
    <lineage>
        <taxon>Bacteria</taxon>
        <taxon>Pseudomonadati</taxon>
        <taxon>Pseudomonadota</taxon>
        <taxon>Alphaproteobacteria</taxon>
        <taxon>Sphingomonadales</taxon>
        <taxon>Sphingomonadaceae</taxon>
        <taxon>Sphingomonas</taxon>
    </lineage>
</organism>
<dbReference type="Gene3D" id="3.30.110.70">
    <property type="entry name" value="Hypothetical protein apc22750. Chain B"/>
    <property type="match status" value="1"/>
</dbReference>
<evidence type="ECO:0000256" key="1">
    <source>
        <dbReference type="SAM" id="SignalP"/>
    </source>
</evidence>
<evidence type="ECO:0000313" key="2">
    <source>
        <dbReference type="EMBL" id="MCL6684730.1"/>
    </source>
</evidence>
<feature type="signal peptide" evidence="1">
    <location>
        <begin position="1"/>
        <end position="22"/>
    </location>
</feature>
<keyword evidence="1" id="KW-0732">Signal</keyword>
<dbReference type="RefSeq" id="WP_249849125.1">
    <property type="nucleotide sequence ID" value="NZ_JAMGBD010000002.1"/>
</dbReference>
<dbReference type="SUPFAM" id="SSF117782">
    <property type="entry name" value="YbjQ-like"/>
    <property type="match status" value="1"/>
</dbReference>
<gene>
    <name evidence="2" type="ORF">LZ536_12595</name>
</gene>
<name>A0ABT0RQ55_9SPHN</name>
<feature type="chain" id="PRO_5045484118" description="Heavy metal-binding domain-containing protein" evidence="1">
    <location>
        <begin position="23"/>
        <end position="133"/>
    </location>
</feature>
<keyword evidence="3" id="KW-1185">Reference proteome</keyword>